<dbReference type="Proteomes" id="UP000800094">
    <property type="component" value="Unassembled WGS sequence"/>
</dbReference>
<dbReference type="AlphaFoldDB" id="A0A6A6IEP2"/>
<dbReference type="EMBL" id="ML987196">
    <property type="protein sequence ID" value="KAF2248538.1"/>
    <property type="molecule type" value="Genomic_DNA"/>
</dbReference>
<dbReference type="OrthoDB" id="5386682at2759"/>
<reference evidence="2" key="1">
    <citation type="journal article" date="2020" name="Stud. Mycol.">
        <title>101 Dothideomycetes genomes: a test case for predicting lifestyles and emergence of pathogens.</title>
        <authorList>
            <person name="Haridas S."/>
            <person name="Albert R."/>
            <person name="Binder M."/>
            <person name="Bloem J."/>
            <person name="Labutti K."/>
            <person name="Salamov A."/>
            <person name="Andreopoulos B."/>
            <person name="Baker S."/>
            <person name="Barry K."/>
            <person name="Bills G."/>
            <person name="Bluhm B."/>
            <person name="Cannon C."/>
            <person name="Castanera R."/>
            <person name="Culley D."/>
            <person name="Daum C."/>
            <person name="Ezra D."/>
            <person name="Gonzalez J."/>
            <person name="Henrissat B."/>
            <person name="Kuo A."/>
            <person name="Liang C."/>
            <person name="Lipzen A."/>
            <person name="Lutzoni F."/>
            <person name="Magnuson J."/>
            <person name="Mondo S."/>
            <person name="Nolan M."/>
            <person name="Ohm R."/>
            <person name="Pangilinan J."/>
            <person name="Park H.-J."/>
            <person name="Ramirez L."/>
            <person name="Alfaro M."/>
            <person name="Sun H."/>
            <person name="Tritt A."/>
            <person name="Yoshinaga Y."/>
            <person name="Zwiers L.-H."/>
            <person name="Turgeon B."/>
            <person name="Goodwin S."/>
            <person name="Spatafora J."/>
            <person name="Crous P."/>
            <person name="Grigoriev I."/>
        </authorList>
    </citation>
    <scope>NUCLEOTIDE SEQUENCE</scope>
    <source>
        <strain evidence="2">CBS 122368</strain>
    </source>
</reference>
<dbReference type="Pfam" id="PF06985">
    <property type="entry name" value="HET"/>
    <property type="match status" value="1"/>
</dbReference>
<evidence type="ECO:0000313" key="2">
    <source>
        <dbReference type="EMBL" id="KAF2248538.1"/>
    </source>
</evidence>
<organism evidence="2 3">
    <name type="scientific">Trematosphaeria pertusa</name>
    <dbReference type="NCBI Taxonomy" id="390896"/>
    <lineage>
        <taxon>Eukaryota</taxon>
        <taxon>Fungi</taxon>
        <taxon>Dikarya</taxon>
        <taxon>Ascomycota</taxon>
        <taxon>Pezizomycotina</taxon>
        <taxon>Dothideomycetes</taxon>
        <taxon>Pleosporomycetidae</taxon>
        <taxon>Pleosporales</taxon>
        <taxon>Massarineae</taxon>
        <taxon>Trematosphaeriaceae</taxon>
        <taxon>Trematosphaeria</taxon>
    </lineage>
</organism>
<sequence>IPEYEALSYVWGDPGAAEEIICNGQTREVTQNLQDALVRLRLRDEKRDIWVDALCINQADSTEKNHQIPLLSMIFFRARQVIVWLGPSDFSEACIVKAAMRLITQACEDLGQGKGGGGRSAESFSNVQLPKDLYDSIPWAALKNFYGLPWFRRIWCVQEIRLASHSAILWGDAELDWYDIGQTVFWIFGILVRNEFGGHALPTPIRYWNAMAMCCNYGPMKNTLIDLLDNHRDFKATDPRDKVYGILNLLEFTHGSPIDISVDYSKSVAEVYEDMTVAAIRSTMGLAALEDAEHPLEYDGDPTFSSWAPRWDVPRFVQLRLSPNRFYSSAQSACGDIALHMEYDPLSSIRHLKVRGLPFDVLSSIEKPRSAPIPPDARAAADAHPIPQFWNEIVHGKGPESPEYAAALQVVARTLTAGRVSGYSEKGGRVWVDANQEQRDRYIANFQTYFGGFGASLVRNQNTEEVLHIDTGENFTEYAMVARMVCSGRRVFRTSNGALGLGPRCMREGDMVVVLFGGDMPYVVRPMGPVFLLLGEAYVDELMDGRLVRDMQAG</sequence>
<dbReference type="PANTHER" id="PTHR24148:SF64">
    <property type="entry name" value="HETEROKARYON INCOMPATIBILITY DOMAIN-CONTAINING PROTEIN"/>
    <property type="match status" value="1"/>
</dbReference>
<dbReference type="GeneID" id="54576072"/>
<evidence type="ECO:0000313" key="3">
    <source>
        <dbReference type="Proteomes" id="UP000800094"/>
    </source>
</evidence>
<protein>
    <submittedName>
        <fullName evidence="2">HET-domain-containing protein</fullName>
    </submittedName>
</protein>
<evidence type="ECO:0000259" key="1">
    <source>
        <dbReference type="Pfam" id="PF06985"/>
    </source>
</evidence>
<dbReference type="InterPro" id="IPR010730">
    <property type="entry name" value="HET"/>
</dbReference>
<gene>
    <name evidence="2" type="ORF">BU26DRAFT_395660</name>
</gene>
<proteinExistence type="predicted"/>
<feature type="non-terminal residue" evidence="2">
    <location>
        <position position="1"/>
    </location>
</feature>
<feature type="non-terminal residue" evidence="2">
    <location>
        <position position="554"/>
    </location>
</feature>
<dbReference type="PANTHER" id="PTHR24148">
    <property type="entry name" value="ANKYRIN REPEAT DOMAIN-CONTAINING PROTEIN 39 HOMOLOG-RELATED"/>
    <property type="match status" value="1"/>
</dbReference>
<dbReference type="InterPro" id="IPR052895">
    <property type="entry name" value="HetReg/Transcr_Mod"/>
</dbReference>
<dbReference type="Pfam" id="PF26639">
    <property type="entry name" value="Het-6_barrel"/>
    <property type="match status" value="1"/>
</dbReference>
<accession>A0A6A6IEP2</accession>
<keyword evidence="3" id="KW-1185">Reference proteome</keyword>
<dbReference type="RefSeq" id="XP_033683542.1">
    <property type="nucleotide sequence ID" value="XM_033822742.1"/>
</dbReference>
<name>A0A6A6IEP2_9PLEO</name>
<feature type="domain" description="Heterokaryon incompatibility" evidence="1">
    <location>
        <begin position="4"/>
        <end position="159"/>
    </location>
</feature>